<keyword evidence="3" id="KW-1185">Reference proteome</keyword>
<comment type="caution">
    <text evidence="2">The sequence shown here is derived from an EMBL/GenBank/DDBJ whole genome shotgun (WGS) entry which is preliminary data.</text>
</comment>
<evidence type="ECO:0000313" key="3">
    <source>
        <dbReference type="Proteomes" id="UP000661894"/>
    </source>
</evidence>
<dbReference type="Pfam" id="PF19843">
    <property type="entry name" value="DUF6318"/>
    <property type="match status" value="1"/>
</dbReference>
<protein>
    <recommendedName>
        <fullName evidence="1">DUF6318 domain-containing protein</fullName>
    </recommendedName>
</protein>
<evidence type="ECO:0000259" key="1">
    <source>
        <dbReference type="Pfam" id="PF19843"/>
    </source>
</evidence>
<organism evidence="2 3">
    <name type="scientific">Oceanitalea stevensii</name>
    <dbReference type="NCBI Taxonomy" id="2763072"/>
    <lineage>
        <taxon>Bacteria</taxon>
        <taxon>Bacillati</taxon>
        <taxon>Actinomycetota</taxon>
        <taxon>Actinomycetes</taxon>
        <taxon>Micrococcales</taxon>
        <taxon>Bogoriellaceae</taxon>
        <taxon>Georgenia</taxon>
    </lineage>
</organism>
<sequence>MEKMDIDGAKAASRYFVALYPYVYVTGDLDAWRNVTHPECQFCASVIENVETLHGSGGYADGPALEILELEAAPPDDEYEHFSVWIDAEESDAAWYDADGVVTERIEGALVELDLALAWVDGKWVVRGAVGRDVAEGR</sequence>
<evidence type="ECO:0000313" key="2">
    <source>
        <dbReference type="EMBL" id="MBD8063502.1"/>
    </source>
</evidence>
<accession>A0ABR8Z597</accession>
<dbReference type="InterPro" id="IPR046281">
    <property type="entry name" value="DUF6318"/>
</dbReference>
<name>A0ABR8Z597_9MICO</name>
<dbReference type="EMBL" id="JACSPO010000012">
    <property type="protein sequence ID" value="MBD8063502.1"/>
    <property type="molecule type" value="Genomic_DNA"/>
</dbReference>
<feature type="domain" description="DUF6318" evidence="1">
    <location>
        <begin position="1"/>
        <end position="128"/>
    </location>
</feature>
<proteinExistence type="predicted"/>
<dbReference type="Proteomes" id="UP000661894">
    <property type="component" value="Unassembled WGS sequence"/>
</dbReference>
<reference evidence="2 3" key="1">
    <citation type="submission" date="2020-08" db="EMBL/GenBank/DDBJ databases">
        <title>A Genomic Blueprint of the Chicken Gut Microbiome.</title>
        <authorList>
            <person name="Gilroy R."/>
            <person name="Ravi A."/>
            <person name="Getino M."/>
            <person name="Pursley I."/>
            <person name="Horton D.L."/>
            <person name="Alikhan N.-F."/>
            <person name="Baker D."/>
            <person name="Gharbi K."/>
            <person name="Hall N."/>
            <person name="Watson M."/>
            <person name="Adriaenssens E.M."/>
            <person name="Foster-Nyarko E."/>
            <person name="Jarju S."/>
            <person name="Secka A."/>
            <person name="Antonio M."/>
            <person name="Oren A."/>
            <person name="Chaudhuri R."/>
            <person name="La Ragione R.M."/>
            <person name="Hildebrand F."/>
            <person name="Pallen M.J."/>
        </authorList>
    </citation>
    <scope>NUCLEOTIDE SEQUENCE [LARGE SCALE GENOMIC DNA]</scope>
    <source>
        <strain evidence="2 3">Sa1BUA1</strain>
    </source>
</reference>
<gene>
    <name evidence="2" type="ORF">H9624_14355</name>
</gene>